<dbReference type="GO" id="GO:0003700">
    <property type="term" value="F:DNA-binding transcription factor activity"/>
    <property type="evidence" value="ECO:0007669"/>
    <property type="project" value="InterPro"/>
</dbReference>
<keyword evidence="3 8" id="KW-0597">Phosphoprotein</keyword>
<dbReference type="eggNOG" id="COG2207">
    <property type="taxonomic scope" value="Bacteria"/>
</dbReference>
<feature type="modified residue" description="4-aspartylphosphate" evidence="8">
    <location>
        <position position="55"/>
    </location>
</feature>
<dbReference type="InterPro" id="IPR001789">
    <property type="entry name" value="Sig_transdc_resp-reg_receiver"/>
</dbReference>
<keyword evidence="4" id="KW-0902">Two-component regulatory system</keyword>
<dbReference type="Gene3D" id="3.40.50.2300">
    <property type="match status" value="1"/>
</dbReference>
<dbReference type="InterPro" id="IPR018060">
    <property type="entry name" value="HTH_AraC"/>
</dbReference>
<evidence type="ECO:0000256" key="4">
    <source>
        <dbReference type="ARBA" id="ARBA00023012"/>
    </source>
</evidence>
<dbReference type="InterPro" id="IPR018062">
    <property type="entry name" value="HTH_AraC-typ_CS"/>
</dbReference>
<dbReference type="PROSITE" id="PS00041">
    <property type="entry name" value="HTH_ARAC_FAMILY_1"/>
    <property type="match status" value="1"/>
</dbReference>
<evidence type="ECO:0000313" key="11">
    <source>
        <dbReference type="EMBL" id="SNU87640.1"/>
    </source>
</evidence>
<dbReference type="RefSeq" id="WP_018372622.1">
    <property type="nucleotide sequence ID" value="NZ_JBCLRV010000004.1"/>
</dbReference>
<dbReference type="PROSITE" id="PS01124">
    <property type="entry name" value="HTH_ARAC_FAMILY_2"/>
    <property type="match status" value="1"/>
</dbReference>
<evidence type="ECO:0000256" key="2">
    <source>
        <dbReference type="ARBA" id="ARBA00022490"/>
    </source>
</evidence>
<keyword evidence="2" id="KW-0963">Cytoplasm</keyword>
<dbReference type="PRINTS" id="PR00032">
    <property type="entry name" value="HTHARAC"/>
</dbReference>
<feature type="domain" description="HTH araC/xylS-type" evidence="9">
    <location>
        <begin position="142"/>
        <end position="241"/>
    </location>
</feature>
<dbReference type="GO" id="GO:0000160">
    <property type="term" value="P:phosphorelay signal transduction system"/>
    <property type="evidence" value="ECO:0007669"/>
    <property type="project" value="UniProtKB-KW"/>
</dbReference>
<sequence>MYGLLIAEDEPLVRKGIRNLIDYSQFDIHIVEEAADGREAWQIFQEKPIDIVLTDINMPHLDGISLAQLIKEREPRTHVVFLTGYDEFDYALSALKLGADDYLLKPFSKTDVEQILSQILLHLRQAQTEIEVKELVEGKHHSSLGQAIQERLSDPNLTLKNLADQLGFSANYLSQLIKNDVGQPFQHYLIAERIRKAKLLLLTTDLKIYEIAEQVGFEDMNYFSQRFKLETGKTPRQFRKEHD</sequence>
<dbReference type="OrthoDB" id="342399at2"/>
<evidence type="ECO:0000256" key="5">
    <source>
        <dbReference type="ARBA" id="ARBA00023015"/>
    </source>
</evidence>
<evidence type="ECO:0000313" key="12">
    <source>
        <dbReference type="Proteomes" id="UP000215185"/>
    </source>
</evidence>
<dbReference type="SUPFAM" id="SSF46689">
    <property type="entry name" value="Homeodomain-like"/>
    <property type="match status" value="1"/>
</dbReference>
<dbReference type="InterPro" id="IPR009057">
    <property type="entry name" value="Homeodomain-like_sf"/>
</dbReference>
<feature type="domain" description="Response regulatory" evidence="10">
    <location>
        <begin position="3"/>
        <end position="120"/>
    </location>
</feature>
<accession>A0A239SQF3</accession>
<evidence type="ECO:0000256" key="6">
    <source>
        <dbReference type="ARBA" id="ARBA00023125"/>
    </source>
</evidence>
<evidence type="ECO:0000259" key="10">
    <source>
        <dbReference type="PROSITE" id="PS50110"/>
    </source>
</evidence>
<name>A0A239SQF3_9STRE</name>
<dbReference type="Pfam" id="PF12833">
    <property type="entry name" value="HTH_18"/>
    <property type="match status" value="1"/>
</dbReference>
<dbReference type="GO" id="GO:0043565">
    <property type="term" value="F:sequence-specific DNA binding"/>
    <property type="evidence" value="ECO:0007669"/>
    <property type="project" value="InterPro"/>
</dbReference>
<keyword evidence="6" id="KW-0238">DNA-binding</keyword>
<dbReference type="Gene3D" id="1.10.10.60">
    <property type="entry name" value="Homeodomain-like"/>
    <property type="match status" value="2"/>
</dbReference>
<keyword evidence="5" id="KW-0805">Transcription regulation</keyword>
<comment type="subcellular location">
    <subcellularLocation>
        <location evidence="1">Cytoplasm</location>
    </subcellularLocation>
</comment>
<dbReference type="CDD" id="cd17536">
    <property type="entry name" value="REC_YesN-like"/>
    <property type="match status" value="1"/>
</dbReference>
<dbReference type="AlphaFoldDB" id="A0A239SQF3"/>
<keyword evidence="7" id="KW-0804">Transcription</keyword>
<dbReference type="Pfam" id="PF00072">
    <property type="entry name" value="Response_reg"/>
    <property type="match status" value="1"/>
</dbReference>
<evidence type="ECO:0000256" key="1">
    <source>
        <dbReference type="ARBA" id="ARBA00004496"/>
    </source>
</evidence>
<dbReference type="SMART" id="SM00448">
    <property type="entry name" value="REC"/>
    <property type="match status" value="1"/>
</dbReference>
<reference evidence="11 12" key="1">
    <citation type="submission" date="2017-06" db="EMBL/GenBank/DDBJ databases">
        <authorList>
            <consortium name="Pathogen Informatics"/>
        </authorList>
    </citation>
    <scope>NUCLEOTIDE SEQUENCE [LARGE SCALE GENOMIC DNA]</scope>
    <source>
        <strain evidence="11 12">NCTC13788</strain>
    </source>
</reference>
<dbReference type="InterPro" id="IPR011006">
    <property type="entry name" value="CheY-like_superfamily"/>
</dbReference>
<dbReference type="Proteomes" id="UP000215185">
    <property type="component" value="Chromosome 1"/>
</dbReference>
<evidence type="ECO:0000259" key="9">
    <source>
        <dbReference type="PROSITE" id="PS01124"/>
    </source>
</evidence>
<evidence type="ECO:0000256" key="7">
    <source>
        <dbReference type="ARBA" id="ARBA00023163"/>
    </source>
</evidence>
<organism evidence="11 12">
    <name type="scientific">Streptococcus merionis</name>
    <dbReference type="NCBI Taxonomy" id="400065"/>
    <lineage>
        <taxon>Bacteria</taxon>
        <taxon>Bacillati</taxon>
        <taxon>Bacillota</taxon>
        <taxon>Bacilli</taxon>
        <taxon>Lactobacillales</taxon>
        <taxon>Streptococcaceae</taxon>
        <taxon>Streptococcus</taxon>
    </lineage>
</organism>
<dbReference type="PROSITE" id="PS50110">
    <property type="entry name" value="RESPONSE_REGULATORY"/>
    <property type="match status" value="1"/>
</dbReference>
<dbReference type="PANTHER" id="PTHR42713">
    <property type="entry name" value="HISTIDINE KINASE-RELATED"/>
    <property type="match status" value="1"/>
</dbReference>
<dbReference type="SMART" id="SM00342">
    <property type="entry name" value="HTH_ARAC"/>
    <property type="match status" value="1"/>
</dbReference>
<dbReference type="InterPro" id="IPR020449">
    <property type="entry name" value="Tscrpt_reg_AraC-type_HTH"/>
</dbReference>
<dbReference type="InterPro" id="IPR051552">
    <property type="entry name" value="HptR"/>
</dbReference>
<dbReference type="EMBL" id="LT906439">
    <property type="protein sequence ID" value="SNU87640.1"/>
    <property type="molecule type" value="Genomic_DNA"/>
</dbReference>
<proteinExistence type="predicted"/>
<dbReference type="KEGG" id="smen:SAMEA4412692_0726"/>
<protein>
    <submittedName>
        <fullName evidence="11">Two-component response transcriptional regulator</fullName>
    </submittedName>
</protein>
<dbReference type="SUPFAM" id="SSF52172">
    <property type="entry name" value="CheY-like"/>
    <property type="match status" value="1"/>
</dbReference>
<gene>
    <name evidence="11" type="ORF">SAMEA4412692_00726</name>
</gene>
<dbReference type="PANTHER" id="PTHR42713:SF3">
    <property type="entry name" value="TRANSCRIPTIONAL REGULATORY PROTEIN HPTR"/>
    <property type="match status" value="1"/>
</dbReference>
<dbReference type="STRING" id="1123308.GCA_000380085_00069"/>
<dbReference type="eggNOG" id="COG4753">
    <property type="taxonomic scope" value="Bacteria"/>
</dbReference>
<evidence type="ECO:0000256" key="8">
    <source>
        <dbReference type="PROSITE-ProRule" id="PRU00169"/>
    </source>
</evidence>
<evidence type="ECO:0000256" key="3">
    <source>
        <dbReference type="ARBA" id="ARBA00022553"/>
    </source>
</evidence>
<dbReference type="GO" id="GO:0005737">
    <property type="term" value="C:cytoplasm"/>
    <property type="evidence" value="ECO:0007669"/>
    <property type="project" value="UniProtKB-SubCell"/>
</dbReference>
<keyword evidence="12" id="KW-1185">Reference proteome</keyword>